<feature type="domain" description="M23ase beta-sheet core" evidence="3">
    <location>
        <begin position="57"/>
        <end position="146"/>
    </location>
</feature>
<dbReference type="InterPro" id="IPR011055">
    <property type="entry name" value="Dup_hybrid_motif"/>
</dbReference>
<reference evidence="5" key="1">
    <citation type="journal article" date="2019" name="Int. J. Syst. Evol. Microbiol.">
        <title>The Global Catalogue of Microorganisms (GCM) 10K type strain sequencing project: providing services to taxonomists for standard genome sequencing and annotation.</title>
        <authorList>
            <consortium name="The Broad Institute Genomics Platform"/>
            <consortium name="The Broad Institute Genome Sequencing Center for Infectious Disease"/>
            <person name="Wu L."/>
            <person name="Ma J."/>
        </authorList>
    </citation>
    <scope>NUCLEOTIDE SEQUENCE [LARGE SCALE GENOMIC DNA]</scope>
    <source>
        <strain evidence="5">JCM 16923</strain>
    </source>
</reference>
<dbReference type="RefSeq" id="WP_344783027.1">
    <property type="nucleotide sequence ID" value="NZ_BAAAZW010000005.1"/>
</dbReference>
<dbReference type="Pfam" id="PF01551">
    <property type="entry name" value="Peptidase_M23"/>
    <property type="match status" value="1"/>
</dbReference>
<evidence type="ECO:0000256" key="1">
    <source>
        <dbReference type="ARBA" id="ARBA00022729"/>
    </source>
</evidence>
<evidence type="ECO:0000313" key="5">
    <source>
        <dbReference type="Proteomes" id="UP001418444"/>
    </source>
</evidence>
<comment type="caution">
    <text evidence="4">The sequence shown here is derived from an EMBL/GenBank/DDBJ whole genome shotgun (WGS) entry which is preliminary data.</text>
</comment>
<dbReference type="EMBL" id="BAAAZW010000005">
    <property type="protein sequence ID" value="GAA3959402.1"/>
    <property type="molecule type" value="Genomic_DNA"/>
</dbReference>
<dbReference type="InterPro" id="IPR050570">
    <property type="entry name" value="Cell_wall_metabolism_enzyme"/>
</dbReference>
<sequence>MRSAARRTVAVACALVLVQPAAFPTPAPARGRYDWPLAPRPAVVRAFDPPAQRWLAGHRGVDLGAAGDAAVISAGAGTVRFAGTVAGRPTVAVLHPDGIATTYEPVRAVVRAGETVSRGQVLGYLDAGHPGCTVAACLHWGARRGSDRTATYLNPLALVGALRVRLKPVGAWPDQARG</sequence>
<proteinExistence type="predicted"/>
<feature type="chain" id="PRO_5045156657" evidence="2">
    <location>
        <begin position="30"/>
        <end position="178"/>
    </location>
</feature>
<keyword evidence="1 2" id="KW-0732">Signal</keyword>
<dbReference type="PANTHER" id="PTHR21666:SF289">
    <property type="entry name" value="L-ALA--D-GLU ENDOPEPTIDASE"/>
    <property type="match status" value="1"/>
</dbReference>
<accession>A0ABP7P422</accession>
<dbReference type="Gene3D" id="2.70.70.10">
    <property type="entry name" value="Glucose Permease (Domain IIA)"/>
    <property type="match status" value="1"/>
</dbReference>
<feature type="signal peptide" evidence="2">
    <location>
        <begin position="1"/>
        <end position="29"/>
    </location>
</feature>
<organism evidence="4 5">
    <name type="scientific">Gordonia caeni</name>
    <dbReference type="NCBI Taxonomy" id="1007097"/>
    <lineage>
        <taxon>Bacteria</taxon>
        <taxon>Bacillati</taxon>
        <taxon>Actinomycetota</taxon>
        <taxon>Actinomycetes</taxon>
        <taxon>Mycobacteriales</taxon>
        <taxon>Gordoniaceae</taxon>
        <taxon>Gordonia</taxon>
    </lineage>
</organism>
<evidence type="ECO:0000313" key="4">
    <source>
        <dbReference type="EMBL" id="GAA3959402.1"/>
    </source>
</evidence>
<dbReference type="PANTHER" id="PTHR21666">
    <property type="entry name" value="PEPTIDASE-RELATED"/>
    <property type="match status" value="1"/>
</dbReference>
<keyword evidence="5" id="KW-1185">Reference proteome</keyword>
<protein>
    <submittedName>
        <fullName evidence="4">Peptidoglycan DD-metalloendopeptidase family protein</fullName>
    </submittedName>
</protein>
<dbReference type="CDD" id="cd12797">
    <property type="entry name" value="M23_peptidase"/>
    <property type="match status" value="1"/>
</dbReference>
<dbReference type="SUPFAM" id="SSF51261">
    <property type="entry name" value="Duplicated hybrid motif"/>
    <property type="match status" value="1"/>
</dbReference>
<evidence type="ECO:0000259" key="3">
    <source>
        <dbReference type="Pfam" id="PF01551"/>
    </source>
</evidence>
<dbReference type="Proteomes" id="UP001418444">
    <property type="component" value="Unassembled WGS sequence"/>
</dbReference>
<dbReference type="InterPro" id="IPR016047">
    <property type="entry name" value="M23ase_b-sheet_dom"/>
</dbReference>
<name>A0ABP7P422_9ACTN</name>
<evidence type="ECO:0000256" key="2">
    <source>
        <dbReference type="SAM" id="SignalP"/>
    </source>
</evidence>
<gene>
    <name evidence="4" type="ORF">GCM10022231_18940</name>
</gene>